<dbReference type="Gene3D" id="3.40.50.360">
    <property type="match status" value="1"/>
</dbReference>
<dbReference type="Gene3D" id="2.30.110.10">
    <property type="entry name" value="Electron Transport, Fmn-binding Protein, Chain A"/>
    <property type="match status" value="1"/>
</dbReference>
<dbReference type="SUPFAM" id="SSF50475">
    <property type="entry name" value="FMN-binding split barrel"/>
    <property type="match status" value="1"/>
</dbReference>
<keyword evidence="4" id="KW-1185">Reference proteome</keyword>
<gene>
    <name evidence="3" type="ORF">GCM10008906_19140</name>
</gene>
<dbReference type="RefSeq" id="WP_343761143.1">
    <property type="nucleotide sequence ID" value="NZ_BAAACG010000009.1"/>
</dbReference>
<organism evidence="3 4">
    <name type="scientific">Clostridium oceanicum</name>
    <dbReference type="NCBI Taxonomy" id="1543"/>
    <lineage>
        <taxon>Bacteria</taxon>
        <taxon>Bacillati</taxon>
        <taxon>Bacillota</taxon>
        <taxon>Clostridia</taxon>
        <taxon>Eubacteriales</taxon>
        <taxon>Clostridiaceae</taxon>
        <taxon>Clostridium</taxon>
    </lineage>
</organism>
<dbReference type="EMBL" id="BAAACG010000009">
    <property type="protein sequence ID" value="GAA0739894.1"/>
    <property type="molecule type" value="Genomic_DNA"/>
</dbReference>
<feature type="domain" description="Pyridoxamine 5'-phosphate oxidase N-terminal" evidence="1">
    <location>
        <begin position="174"/>
        <end position="292"/>
    </location>
</feature>
<proteinExistence type="predicted"/>
<dbReference type="InterPro" id="IPR011576">
    <property type="entry name" value="Pyridox_Oxase_N"/>
</dbReference>
<dbReference type="Proteomes" id="UP001501510">
    <property type="component" value="Unassembled WGS sequence"/>
</dbReference>
<dbReference type="Pfam" id="PF01243">
    <property type="entry name" value="PNPOx_N"/>
    <property type="match status" value="1"/>
</dbReference>
<dbReference type="InterPro" id="IPR029039">
    <property type="entry name" value="Flavoprotein-like_sf"/>
</dbReference>
<evidence type="ECO:0000259" key="1">
    <source>
        <dbReference type="Pfam" id="PF01243"/>
    </source>
</evidence>
<feature type="domain" description="Flavodoxin" evidence="2">
    <location>
        <begin position="5"/>
        <end position="137"/>
    </location>
</feature>
<sequence>MKRTLLLYESRYGFTKEAIEKISMILGPSKMCTVEEFKNEYKDFDFFVIASSVNYEKISEKIYKFVCENKKWLTHKPIAVICTCLSKERSKQYIKPLLDILGESVVFKKTILGKLTLDKLNKEDYLSMKKFSDMSGMPFENIDKSNTYEIVNCGLEIKRKRDFDFKKNKEDIRKYIDEFISDHNTSTLCTGFDKNVRSTAIEYTYIDDYMFFISEGGEKFANIIMNPRVSISIYNDFHSMDNLGGIQINGLASIIPKESEDYKEFMKRKKINVEKLSVDMNLIKVKLENVEFIWSKLKSKGYEVKQYYKY</sequence>
<evidence type="ECO:0000313" key="4">
    <source>
        <dbReference type="Proteomes" id="UP001501510"/>
    </source>
</evidence>
<protein>
    <submittedName>
        <fullName evidence="3">Flavodoxin domain-containing protein</fullName>
    </submittedName>
</protein>
<reference evidence="3 4" key="1">
    <citation type="journal article" date="2019" name="Int. J. Syst. Evol. Microbiol.">
        <title>The Global Catalogue of Microorganisms (GCM) 10K type strain sequencing project: providing services to taxonomists for standard genome sequencing and annotation.</title>
        <authorList>
            <consortium name="The Broad Institute Genomics Platform"/>
            <consortium name="The Broad Institute Genome Sequencing Center for Infectious Disease"/>
            <person name="Wu L."/>
            <person name="Ma J."/>
        </authorList>
    </citation>
    <scope>NUCLEOTIDE SEQUENCE [LARGE SCALE GENOMIC DNA]</scope>
    <source>
        <strain evidence="3 4">JCM 1407</strain>
    </source>
</reference>
<dbReference type="InterPro" id="IPR012349">
    <property type="entry name" value="Split_barrel_FMN-bd"/>
</dbReference>
<dbReference type="Pfam" id="PF12724">
    <property type="entry name" value="Flavodoxin_5"/>
    <property type="match status" value="1"/>
</dbReference>
<accession>A0ABN1JI09</accession>
<comment type="caution">
    <text evidence="3">The sequence shown here is derived from an EMBL/GenBank/DDBJ whole genome shotgun (WGS) entry which is preliminary data.</text>
</comment>
<evidence type="ECO:0000313" key="3">
    <source>
        <dbReference type="EMBL" id="GAA0739894.1"/>
    </source>
</evidence>
<name>A0ABN1JI09_9CLOT</name>
<dbReference type="InterPro" id="IPR026816">
    <property type="entry name" value="Flavodoxin_dom"/>
</dbReference>
<evidence type="ECO:0000259" key="2">
    <source>
        <dbReference type="Pfam" id="PF12724"/>
    </source>
</evidence>
<dbReference type="SUPFAM" id="SSF52218">
    <property type="entry name" value="Flavoproteins"/>
    <property type="match status" value="1"/>
</dbReference>